<evidence type="ECO:0000259" key="4">
    <source>
        <dbReference type="Pfam" id="PF00753"/>
    </source>
</evidence>
<dbReference type="AlphaFoldDB" id="N1UQC2"/>
<evidence type="ECO:0000313" key="6">
    <source>
        <dbReference type="Proteomes" id="UP000010729"/>
    </source>
</evidence>
<evidence type="ECO:0000313" key="5">
    <source>
        <dbReference type="EMBL" id="EMY32586.1"/>
    </source>
</evidence>
<dbReference type="EMBL" id="ANPE02000251">
    <property type="protein sequence ID" value="EMY32586.1"/>
    <property type="molecule type" value="Genomic_DNA"/>
</dbReference>
<comment type="caution">
    <text evidence="5">The sequence shown here is derived from an EMBL/GenBank/DDBJ whole genome shotgun (WGS) entry which is preliminary data.</text>
</comment>
<gene>
    <name evidence="5" type="ORF">D477_019383</name>
</gene>
<dbReference type="GO" id="GO:0042781">
    <property type="term" value="F:3'-tRNA processing endoribonuclease activity"/>
    <property type="evidence" value="ECO:0007669"/>
    <property type="project" value="TreeGrafter"/>
</dbReference>
<dbReference type="InterPro" id="IPR044094">
    <property type="entry name" value="AtsA-like_MBL-fold"/>
</dbReference>
<evidence type="ECO:0000256" key="3">
    <source>
        <dbReference type="SAM" id="MobiDB-lite"/>
    </source>
</evidence>
<accession>N1UQC2</accession>
<dbReference type="Proteomes" id="UP000010729">
    <property type="component" value="Unassembled WGS sequence"/>
</dbReference>
<reference evidence="5 6" key="1">
    <citation type="journal article" date="2013" name="Genome Announc.">
        <title>Draft Genome Sequence of Arthrobacter crystallopoietes Strain BAB-32, Revealing Genes for Bioremediation.</title>
        <authorList>
            <person name="Joshi M.N."/>
            <person name="Pandit A.S."/>
            <person name="Sharma A."/>
            <person name="Pandya R.V."/>
            <person name="Desai S.M."/>
            <person name="Saxena A.K."/>
            <person name="Bagatharia S.B."/>
        </authorList>
    </citation>
    <scope>NUCLEOTIDE SEQUENCE [LARGE SCALE GENOMIC DNA]</scope>
    <source>
        <strain evidence="5 6">BAB-32</strain>
    </source>
</reference>
<feature type="domain" description="Metallo-beta-lactamase" evidence="4">
    <location>
        <begin position="34"/>
        <end position="84"/>
    </location>
</feature>
<dbReference type="Pfam" id="PF00753">
    <property type="entry name" value="Lactamase_B"/>
    <property type="match status" value="1"/>
</dbReference>
<dbReference type="SUPFAM" id="SSF56281">
    <property type="entry name" value="Metallo-hydrolase/oxidoreductase"/>
    <property type="match status" value="1"/>
</dbReference>
<feature type="region of interest" description="Disordered" evidence="3">
    <location>
        <begin position="104"/>
        <end position="124"/>
    </location>
</feature>
<keyword evidence="1" id="KW-0255">Endonuclease</keyword>
<dbReference type="PANTHER" id="PTHR46018:SF2">
    <property type="entry name" value="ZINC PHOSPHODIESTERASE ELAC PROTEIN 1"/>
    <property type="match status" value="1"/>
</dbReference>
<protein>
    <submittedName>
        <fullName evidence="5">Metallo-beta-lactamase</fullName>
    </submittedName>
</protein>
<organism evidence="5 6">
    <name type="scientific">Arthrobacter crystallopoietes BAB-32</name>
    <dbReference type="NCBI Taxonomy" id="1246476"/>
    <lineage>
        <taxon>Bacteria</taxon>
        <taxon>Bacillati</taxon>
        <taxon>Actinomycetota</taxon>
        <taxon>Actinomycetes</taxon>
        <taxon>Micrococcales</taxon>
        <taxon>Micrococcaceae</taxon>
        <taxon>Crystallibacter</taxon>
    </lineage>
</organism>
<sequence>MNSSLNPHVVTLGTAGGPRWWTGENAGRRTGIATAVVVGEAVYLVDAGSGVGRQLMKANLPISSLRGIFLTHLHSDHSIDLASLAIFGMFTLKQDQHTIRILGPGNRGELPPASPRATTPPSPVFPELPTPGTREMFHHLMQAYGTDLNDRVIDALRPSPLDYFIPEDIAIPASSGYHPNANPTPAGLEPFEIYRDELVTVTATLVEHPPIAPAFAFRFDTAEGSVTISGDTAPCQNLVRLARGTDLLLHEAIDFDWVQRAYGSIDTDEARASIDHHRRSHTSPQDAIRIAQQAGAATLALHHLVPGTTPDAVWRAHGASFEGGFHIPDDLDIIPFSSRLSSLPAGAALTAPADNHEMAVAQ</sequence>
<evidence type="ECO:0000256" key="1">
    <source>
        <dbReference type="ARBA" id="ARBA00022759"/>
    </source>
</evidence>
<dbReference type="InterPro" id="IPR036866">
    <property type="entry name" value="RibonucZ/Hydroxyglut_hydro"/>
</dbReference>
<feature type="compositionally biased region" description="Pro residues" evidence="3">
    <location>
        <begin position="112"/>
        <end position="124"/>
    </location>
</feature>
<dbReference type="InterPro" id="IPR001279">
    <property type="entry name" value="Metallo-B-lactamas"/>
</dbReference>
<keyword evidence="1" id="KW-0540">Nuclease</keyword>
<keyword evidence="2" id="KW-0378">Hydrolase</keyword>
<name>N1UQC2_9MICC</name>
<dbReference type="RefSeq" id="WP_005273601.1">
    <property type="nucleotide sequence ID" value="NZ_ANPE02000251.1"/>
</dbReference>
<dbReference type="CDD" id="cd07719">
    <property type="entry name" value="arylsulfatase_AtsA-like_MBL-fold"/>
    <property type="match status" value="1"/>
</dbReference>
<evidence type="ECO:0000256" key="2">
    <source>
        <dbReference type="ARBA" id="ARBA00022801"/>
    </source>
</evidence>
<dbReference type="Gene3D" id="3.60.15.10">
    <property type="entry name" value="Ribonuclease Z/Hydroxyacylglutathione hydrolase-like"/>
    <property type="match status" value="1"/>
</dbReference>
<dbReference type="OrthoDB" id="4137979at2"/>
<dbReference type="PANTHER" id="PTHR46018">
    <property type="entry name" value="ZINC PHOSPHODIESTERASE ELAC PROTEIN 1"/>
    <property type="match status" value="1"/>
</dbReference>
<proteinExistence type="predicted"/>
<keyword evidence="6" id="KW-1185">Reference proteome</keyword>